<evidence type="ECO:0008006" key="4">
    <source>
        <dbReference type="Google" id="ProtNLM"/>
    </source>
</evidence>
<keyword evidence="3" id="KW-1185">Reference proteome</keyword>
<proteinExistence type="predicted"/>
<name>A0A0D2IC08_9EURO</name>
<feature type="compositionally biased region" description="Acidic residues" evidence="1">
    <location>
        <begin position="423"/>
        <end position="438"/>
    </location>
</feature>
<dbReference type="InterPro" id="IPR032675">
    <property type="entry name" value="LRR_dom_sf"/>
</dbReference>
<dbReference type="VEuPathDB" id="FungiDB:Z518_06901"/>
<dbReference type="RefSeq" id="XP_013270485.1">
    <property type="nucleotide sequence ID" value="XM_013415031.1"/>
</dbReference>
<protein>
    <recommendedName>
        <fullName evidence="4">F-box domain-containing protein</fullName>
    </recommendedName>
</protein>
<dbReference type="HOGENOM" id="CLU_460807_0_0_1"/>
<dbReference type="OrthoDB" id="3945550at2759"/>
<dbReference type="AlphaFoldDB" id="A0A0D2IC08"/>
<reference evidence="2 3" key="1">
    <citation type="submission" date="2015-01" db="EMBL/GenBank/DDBJ databases">
        <title>The Genome Sequence of Rhinocladiella mackenzie CBS 650.93.</title>
        <authorList>
            <consortium name="The Broad Institute Genomics Platform"/>
            <person name="Cuomo C."/>
            <person name="de Hoog S."/>
            <person name="Gorbushina A."/>
            <person name="Stielow B."/>
            <person name="Teixiera M."/>
            <person name="Abouelleil A."/>
            <person name="Chapman S.B."/>
            <person name="Priest M."/>
            <person name="Young S.K."/>
            <person name="Wortman J."/>
            <person name="Nusbaum C."/>
            <person name="Birren B."/>
        </authorList>
    </citation>
    <scope>NUCLEOTIDE SEQUENCE [LARGE SCALE GENOMIC DNA]</scope>
    <source>
        <strain evidence="2 3">CBS 650.93</strain>
    </source>
</reference>
<dbReference type="Gene3D" id="3.80.10.10">
    <property type="entry name" value="Ribonuclease Inhibitor"/>
    <property type="match status" value="1"/>
</dbReference>
<accession>A0A0D2IC08</accession>
<dbReference type="STRING" id="1442369.A0A0D2IC08"/>
<dbReference type="SUPFAM" id="SSF52047">
    <property type="entry name" value="RNI-like"/>
    <property type="match status" value="1"/>
</dbReference>
<evidence type="ECO:0000313" key="2">
    <source>
        <dbReference type="EMBL" id="KIX03349.1"/>
    </source>
</evidence>
<dbReference type="Proteomes" id="UP000053617">
    <property type="component" value="Unassembled WGS sequence"/>
</dbReference>
<evidence type="ECO:0000313" key="3">
    <source>
        <dbReference type="Proteomes" id="UP000053617"/>
    </source>
</evidence>
<dbReference type="EMBL" id="KN847479">
    <property type="protein sequence ID" value="KIX03349.1"/>
    <property type="molecule type" value="Genomic_DNA"/>
</dbReference>
<organism evidence="2 3">
    <name type="scientific">Rhinocladiella mackenziei CBS 650.93</name>
    <dbReference type="NCBI Taxonomy" id="1442369"/>
    <lineage>
        <taxon>Eukaryota</taxon>
        <taxon>Fungi</taxon>
        <taxon>Dikarya</taxon>
        <taxon>Ascomycota</taxon>
        <taxon>Pezizomycotina</taxon>
        <taxon>Eurotiomycetes</taxon>
        <taxon>Chaetothyriomycetidae</taxon>
        <taxon>Chaetothyriales</taxon>
        <taxon>Herpotrichiellaceae</taxon>
        <taxon>Rhinocladiella</taxon>
    </lineage>
</organism>
<dbReference type="GeneID" id="25294972"/>
<evidence type="ECO:0000256" key="1">
    <source>
        <dbReference type="SAM" id="MobiDB-lite"/>
    </source>
</evidence>
<feature type="region of interest" description="Disordered" evidence="1">
    <location>
        <begin position="423"/>
        <end position="458"/>
    </location>
</feature>
<sequence>MTSIVDLEIEILASIFEYVDDQSPRTTRAIAQTNKYFNSAVQLIRHRRKTLCWNQHHLDCVSSNARTSGQWLSPELLRGLRHLTIQRGVGALHPINSPALSNLKDLLVEAGNLKSLTWDVGAPPPYEIIQALQTHHPKAELKVRRVQRDTSYPEPVESEKALAACPCLTAFSMQISFSTHRLERDQVAFQNIISSAPNLRFASLISFGLHRDIIERWAAEDTSPKKPNSSLRHLTLDGWPLSDQTLNYWSRYVNLSTLESFKCSRGVLSASYFQGAGEMLTGLKHISLNLGTSNCPEGTAKAAQNYIATCSPLSSLSLWSWMGKMSLFTILHRHGPTLEELHLHEREDTLQTEDRVLSLKEIELIRTSCPNLKSFTFDLERKSKDLKLEDYQEILEELKKSKLDKIQIYLDCGLAYMLARDEQDGDADDDDEDDDDQDNDRNARNANARLPSNSCGGNFDSRKMNPITFTVEPEHNRTVTLHPPSSTNDICDFVVKAWKFLFGTQSTGGRQLDLKFGEWERKHVPIFLPFGGRPNGDLRVWCRVKPHERDDKVGECDVEIKCCGGKHWKKFTSD</sequence>
<gene>
    <name evidence="2" type="ORF">Z518_06901</name>
</gene>